<reference evidence="3" key="1">
    <citation type="submission" date="2016-10" db="EMBL/GenBank/DDBJ databases">
        <authorList>
            <person name="Varghese N."/>
            <person name="Submissions S."/>
        </authorList>
    </citation>
    <scope>NUCLEOTIDE SEQUENCE [LARGE SCALE GENOMIC DNA]</scope>
    <source>
        <strain evidence="3">DSM 15719</strain>
    </source>
</reference>
<evidence type="ECO:0000313" key="3">
    <source>
        <dbReference type="Proteomes" id="UP000183658"/>
    </source>
</evidence>
<dbReference type="InterPro" id="IPR026408">
    <property type="entry name" value="GG_sam_targ_CFB"/>
</dbReference>
<evidence type="ECO:0000256" key="1">
    <source>
        <dbReference type="SAM" id="MobiDB-lite"/>
    </source>
</evidence>
<keyword evidence="3" id="KW-1185">Reference proteome</keyword>
<dbReference type="EMBL" id="FOFZ01000011">
    <property type="protein sequence ID" value="SER38696.1"/>
    <property type="molecule type" value="Genomic_DNA"/>
</dbReference>
<gene>
    <name evidence="2" type="ORF">SAMN05444355_11173</name>
</gene>
<accession>A0A1H9NRW2</accession>
<dbReference type="OrthoDB" id="1376192at2"/>
<sequence>MKTKKISFENFKKNEISNSKLKTIFGGDITDPKPGTTTSSAGSGVL</sequence>
<evidence type="ECO:0000313" key="2">
    <source>
        <dbReference type="EMBL" id="SER38696.1"/>
    </source>
</evidence>
<name>A0A1H9NRW2_FLAFI</name>
<dbReference type="NCBIfam" id="TIGR04149">
    <property type="entry name" value="GG_sam_targ_CFB"/>
    <property type="match status" value="1"/>
</dbReference>
<proteinExistence type="predicted"/>
<dbReference type="AlphaFoldDB" id="A0A1H9NRW2"/>
<protein>
    <submittedName>
        <fullName evidence="2">Natural product</fullName>
    </submittedName>
</protein>
<dbReference type="RefSeq" id="WP_083380500.1">
    <property type="nucleotide sequence ID" value="NZ_CBCRVS010000001.1"/>
</dbReference>
<organism evidence="2 3">
    <name type="scientific">Flavobacterium frigoris</name>
    <dbReference type="NCBI Taxonomy" id="229204"/>
    <lineage>
        <taxon>Bacteria</taxon>
        <taxon>Pseudomonadati</taxon>
        <taxon>Bacteroidota</taxon>
        <taxon>Flavobacteriia</taxon>
        <taxon>Flavobacteriales</taxon>
        <taxon>Flavobacteriaceae</taxon>
        <taxon>Flavobacterium</taxon>
    </lineage>
</organism>
<feature type="compositionally biased region" description="Polar residues" evidence="1">
    <location>
        <begin position="35"/>
        <end position="46"/>
    </location>
</feature>
<dbReference type="Proteomes" id="UP000183658">
    <property type="component" value="Unassembled WGS sequence"/>
</dbReference>
<feature type="region of interest" description="Disordered" evidence="1">
    <location>
        <begin position="25"/>
        <end position="46"/>
    </location>
</feature>